<evidence type="ECO:0000313" key="2">
    <source>
        <dbReference type="Proteomes" id="UP000046067"/>
    </source>
</evidence>
<proteinExistence type="predicted"/>
<protein>
    <submittedName>
        <fullName evidence="1">Uncharacterized protein</fullName>
    </submittedName>
</protein>
<gene>
    <name evidence="1" type="ORF">ERS013201_00912</name>
</gene>
<organism evidence="1 2">
    <name type="scientific">Vibrio cholerae</name>
    <dbReference type="NCBI Taxonomy" id="666"/>
    <lineage>
        <taxon>Bacteria</taxon>
        <taxon>Pseudomonadati</taxon>
        <taxon>Pseudomonadota</taxon>
        <taxon>Gammaproteobacteria</taxon>
        <taxon>Vibrionales</taxon>
        <taxon>Vibrionaceae</taxon>
        <taxon>Vibrio</taxon>
    </lineage>
</organism>
<name>A0A655VVG7_VIBCL</name>
<accession>A0A655VVG7</accession>
<dbReference type="Proteomes" id="UP000046067">
    <property type="component" value="Unassembled WGS sequence"/>
</dbReference>
<sequence>MFFAFAMLAILHAFRHFLLLQGLQLGFLFGSQNAHHLVAFFHHVYAMSHLLIHHLFCQILSGCLVKISREHQSTLLCVQCFHRIMVLSAISAHLFASSLSHLFELGLLLCG</sequence>
<dbReference type="AlphaFoldDB" id="A0A655VVG7"/>
<evidence type="ECO:0000313" key="1">
    <source>
        <dbReference type="EMBL" id="CSB77117.1"/>
    </source>
</evidence>
<dbReference type="EMBL" id="CWQJ01000004">
    <property type="protein sequence ID" value="CSB77117.1"/>
    <property type="molecule type" value="Genomic_DNA"/>
</dbReference>
<reference evidence="1 2" key="1">
    <citation type="submission" date="2015-07" db="EMBL/GenBank/DDBJ databases">
        <authorList>
            <consortium name="Pathogen Informatics"/>
        </authorList>
    </citation>
    <scope>NUCLEOTIDE SEQUENCE [LARGE SCALE GENOMIC DNA]</scope>
    <source>
        <strain evidence="1 2">A325</strain>
    </source>
</reference>